<keyword evidence="2" id="KW-1185">Reference proteome</keyword>
<dbReference type="RefSeq" id="WP_244718574.1">
    <property type="nucleotide sequence ID" value="NZ_CP095049.1"/>
</dbReference>
<dbReference type="EMBL" id="CP095049">
    <property type="protein sequence ID" value="UOQ53403.1"/>
    <property type="molecule type" value="Genomic_DNA"/>
</dbReference>
<gene>
    <name evidence="1" type="ORF">MUN80_01280</name>
</gene>
<protein>
    <recommendedName>
        <fullName evidence="3">DUF4270 family protein</fullName>
    </recommendedName>
</protein>
<accession>A0ABY4FBL0</accession>
<dbReference type="PROSITE" id="PS51257">
    <property type="entry name" value="PROKAR_LIPOPROTEIN"/>
    <property type="match status" value="1"/>
</dbReference>
<dbReference type="Proteomes" id="UP000831785">
    <property type="component" value="Chromosome"/>
</dbReference>
<sequence length="243" mass="27887">MRICPLLLSATGLLLTACHNDQPAEKPLPTGPLLDAVPTGYRPTDRQDTLESYYAPYEAYEDSTFQLDTTYRSLALVRVRFVSASTLRRTHLDTLTFRHLHTELGFDNQTGYFWDLTPQPNRADSLAEGADGTPLKLFSTYTVRLILTEYRRRRNTGVAYDRNSYLMDYPFQPVSVAKVSDSVLYVRAFLYRARVPQPSVVYPDYPSSRPQRRIPHVADQPDTTRLATLRFSFRQLHRSADDD</sequence>
<organism evidence="1 2">
    <name type="scientific">Hymenobacter cellulosivorans</name>
    <dbReference type="NCBI Taxonomy" id="2932249"/>
    <lineage>
        <taxon>Bacteria</taxon>
        <taxon>Pseudomonadati</taxon>
        <taxon>Bacteroidota</taxon>
        <taxon>Cytophagia</taxon>
        <taxon>Cytophagales</taxon>
        <taxon>Hymenobacteraceae</taxon>
        <taxon>Hymenobacter</taxon>
    </lineage>
</organism>
<name>A0ABY4FBL0_9BACT</name>
<proteinExistence type="predicted"/>
<evidence type="ECO:0008006" key="3">
    <source>
        <dbReference type="Google" id="ProtNLM"/>
    </source>
</evidence>
<evidence type="ECO:0000313" key="2">
    <source>
        <dbReference type="Proteomes" id="UP000831785"/>
    </source>
</evidence>
<evidence type="ECO:0000313" key="1">
    <source>
        <dbReference type="EMBL" id="UOQ53403.1"/>
    </source>
</evidence>
<reference evidence="1 2" key="1">
    <citation type="submission" date="2022-04" db="EMBL/GenBank/DDBJ databases">
        <title>Hymenobacter sp. isolated from the air.</title>
        <authorList>
            <person name="Won M."/>
            <person name="Lee C.-M."/>
            <person name="Woen H.-Y."/>
            <person name="Kwon S.-W."/>
        </authorList>
    </citation>
    <scope>NUCLEOTIDE SEQUENCE [LARGE SCALE GENOMIC DNA]</scope>
    <source>
        <strain evidence="2">5116 S-27</strain>
    </source>
</reference>